<dbReference type="EC" id="2.4.2.7" evidence="7"/>
<comment type="caution">
    <text evidence="14">The sequence shown here is derived from an EMBL/GenBank/DDBJ whole genome shotgun (WGS) entry which is preliminary data.</text>
</comment>
<evidence type="ECO:0000313" key="14">
    <source>
        <dbReference type="EMBL" id="KAK4084421.1"/>
    </source>
</evidence>
<keyword evidence="8" id="KW-0963">Cytoplasm</keyword>
<dbReference type="HAMAP" id="MF_00004">
    <property type="entry name" value="Aden_phosphoribosyltr"/>
    <property type="match status" value="1"/>
</dbReference>
<dbReference type="InterPro" id="IPR005764">
    <property type="entry name" value="Ade_phspho_trans"/>
</dbReference>
<comment type="function">
    <text evidence="2">Catalyzes a salvage reaction resulting in the formation of AMP, that is energically less costly than de novo synthesis.</text>
</comment>
<keyword evidence="9" id="KW-0328">Glycosyltransferase</keyword>
<dbReference type="Pfam" id="PF00156">
    <property type="entry name" value="Pribosyltran"/>
    <property type="match status" value="1"/>
</dbReference>
<name>A0AAE1JHQ0_9HYPO</name>
<dbReference type="NCBIfam" id="NF002636">
    <property type="entry name" value="PRK02304.1-5"/>
    <property type="match status" value="1"/>
</dbReference>
<comment type="subunit">
    <text evidence="6">Homodimer.</text>
</comment>
<feature type="compositionally biased region" description="Low complexity" evidence="12">
    <location>
        <begin position="11"/>
        <end position="30"/>
    </location>
</feature>
<dbReference type="AlphaFoldDB" id="A0AAE1JHQ0"/>
<evidence type="ECO:0000256" key="12">
    <source>
        <dbReference type="SAM" id="MobiDB-lite"/>
    </source>
</evidence>
<dbReference type="GO" id="GO:0002055">
    <property type="term" value="F:adenine binding"/>
    <property type="evidence" value="ECO:0007669"/>
    <property type="project" value="TreeGrafter"/>
</dbReference>
<proteinExistence type="inferred from homology"/>
<dbReference type="GO" id="GO:0016208">
    <property type="term" value="F:AMP binding"/>
    <property type="evidence" value="ECO:0007669"/>
    <property type="project" value="TreeGrafter"/>
</dbReference>
<evidence type="ECO:0000256" key="10">
    <source>
        <dbReference type="ARBA" id="ARBA00022679"/>
    </source>
</evidence>
<comment type="subcellular location">
    <subcellularLocation>
        <location evidence="3">Cytoplasm</location>
    </subcellularLocation>
</comment>
<dbReference type="FunFam" id="3.40.50.2020:FF:000004">
    <property type="entry name" value="Adenine phosphoribosyltransferase"/>
    <property type="match status" value="1"/>
</dbReference>
<evidence type="ECO:0000256" key="8">
    <source>
        <dbReference type="ARBA" id="ARBA00022490"/>
    </source>
</evidence>
<comment type="catalytic activity">
    <reaction evidence="1">
        <text>AMP + diphosphate = 5-phospho-alpha-D-ribose 1-diphosphate + adenine</text>
        <dbReference type="Rhea" id="RHEA:16609"/>
        <dbReference type="ChEBI" id="CHEBI:16708"/>
        <dbReference type="ChEBI" id="CHEBI:33019"/>
        <dbReference type="ChEBI" id="CHEBI:58017"/>
        <dbReference type="ChEBI" id="CHEBI:456215"/>
        <dbReference type="EC" id="2.4.2.7"/>
    </reaction>
</comment>
<keyword evidence="15" id="KW-1185">Reference proteome</keyword>
<dbReference type="InterPro" id="IPR050054">
    <property type="entry name" value="UPRTase/APRTase"/>
</dbReference>
<dbReference type="GO" id="GO:0006166">
    <property type="term" value="P:purine ribonucleoside salvage"/>
    <property type="evidence" value="ECO:0007669"/>
    <property type="project" value="UniProtKB-KW"/>
</dbReference>
<evidence type="ECO:0000256" key="2">
    <source>
        <dbReference type="ARBA" id="ARBA00003968"/>
    </source>
</evidence>
<feature type="compositionally biased region" description="Polar residues" evidence="12">
    <location>
        <begin position="1"/>
        <end position="10"/>
    </location>
</feature>
<gene>
    <name evidence="14" type="ORF">Triagg1_901</name>
</gene>
<sequence length="213" mass="22365">MSASSEPQDITTSSSTSQDASGRQPSAASSAAAQLAGAQISLRKTLREFPDFPIPGIDFVDIMPLFANPDAHATLLSALELQISQSFGDSKPDVIVGLDARGFLFGPGLALRLGVGFAAVRKQGKLPGPCVTAEYVKEYGKDLFQMQQDAIKEGQKVLIVDDIIATGGSAAAAADLVHQLKGQVIGYLFILEIPGLNGREKLSAPTTILIENP</sequence>
<dbReference type="GO" id="GO:0044209">
    <property type="term" value="P:AMP salvage"/>
    <property type="evidence" value="ECO:0007669"/>
    <property type="project" value="TreeGrafter"/>
</dbReference>
<dbReference type="GO" id="GO:0005737">
    <property type="term" value="C:cytoplasm"/>
    <property type="evidence" value="ECO:0007669"/>
    <property type="project" value="UniProtKB-SubCell"/>
</dbReference>
<evidence type="ECO:0000256" key="5">
    <source>
        <dbReference type="ARBA" id="ARBA00008391"/>
    </source>
</evidence>
<dbReference type="GO" id="GO:0006168">
    <property type="term" value="P:adenine salvage"/>
    <property type="evidence" value="ECO:0007669"/>
    <property type="project" value="InterPro"/>
</dbReference>
<accession>A0AAE1JHQ0</accession>
<dbReference type="Proteomes" id="UP001273209">
    <property type="component" value="Unassembled WGS sequence"/>
</dbReference>
<reference evidence="14" key="1">
    <citation type="submission" date="2023-11" db="EMBL/GenBank/DDBJ databases">
        <title>The genome sequences of three competitors of mushroom-forming fungi.</title>
        <authorList>
            <person name="Beijen E."/>
            <person name="Ohm R.A."/>
        </authorList>
    </citation>
    <scope>NUCLEOTIDE SEQUENCE</scope>
    <source>
        <strain evidence="14">CBS 100526</strain>
    </source>
</reference>
<dbReference type="GeneID" id="87923825"/>
<dbReference type="NCBIfam" id="TIGR01090">
    <property type="entry name" value="apt"/>
    <property type="match status" value="1"/>
</dbReference>
<evidence type="ECO:0000256" key="11">
    <source>
        <dbReference type="ARBA" id="ARBA00022726"/>
    </source>
</evidence>
<evidence type="ECO:0000256" key="3">
    <source>
        <dbReference type="ARBA" id="ARBA00004496"/>
    </source>
</evidence>
<evidence type="ECO:0000256" key="1">
    <source>
        <dbReference type="ARBA" id="ARBA00000868"/>
    </source>
</evidence>
<evidence type="ECO:0000256" key="7">
    <source>
        <dbReference type="ARBA" id="ARBA00011893"/>
    </source>
</evidence>
<feature type="region of interest" description="Disordered" evidence="12">
    <location>
        <begin position="1"/>
        <end position="30"/>
    </location>
</feature>
<dbReference type="EMBL" id="JAWRVG010000002">
    <property type="protein sequence ID" value="KAK4084421.1"/>
    <property type="molecule type" value="Genomic_DNA"/>
</dbReference>
<dbReference type="GO" id="GO:0003999">
    <property type="term" value="F:adenine phosphoribosyltransferase activity"/>
    <property type="evidence" value="ECO:0007669"/>
    <property type="project" value="UniProtKB-EC"/>
</dbReference>
<protein>
    <recommendedName>
        <fullName evidence="7">adenine phosphoribosyltransferase</fullName>
        <ecNumber evidence="7">2.4.2.7</ecNumber>
    </recommendedName>
</protein>
<dbReference type="InterPro" id="IPR000836">
    <property type="entry name" value="PRTase_dom"/>
</dbReference>
<dbReference type="Gene3D" id="3.40.50.2020">
    <property type="match status" value="1"/>
</dbReference>
<comment type="pathway">
    <text evidence="4">Purine metabolism; AMP biosynthesis via salvage pathway; AMP from adenine: step 1/1.</text>
</comment>
<dbReference type="CDD" id="cd06223">
    <property type="entry name" value="PRTases_typeI"/>
    <property type="match status" value="1"/>
</dbReference>
<dbReference type="PANTHER" id="PTHR32315:SF3">
    <property type="entry name" value="ADENINE PHOSPHORIBOSYLTRANSFERASE"/>
    <property type="match status" value="1"/>
</dbReference>
<evidence type="ECO:0000256" key="9">
    <source>
        <dbReference type="ARBA" id="ARBA00022676"/>
    </source>
</evidence>
<dbReference type="InterPro" id="IPR029057">
    <property type="entry name" value="PRTase-like"/>
</dbReference>
<keyword evidence="10" id="KW-0808">Transferase</keyword>
<organism evidence="14 15">
    <name type="scientific">Trichoderma aggressivum f. europaeum</name>
    <dbReference type="NCBI Taxonomy" id="173218"/>
    <lineage>
        <taxon>Eukaryota</taxon>
        <taxon>Fungi</taxon>
        <taxon>Dikarya</taxon>
        <taxon>Ascomycota</taxon>
        <taxon>Pezizomycotina</taxon>
        <taxon>Sordariomycetes</taxon>
        <taxon>Hypocreomycetidae</taxon>
        <taxon>Hypocreales</taxon>
        <taxon>Hypocreaceae</taxon>
        <taxon>Trichoderma</taxon>
    </lineage>
</organism>
<evidence type="ECO:0000256" key="4">
    <source>
        <dbReference type="ARBA" id="ARBA00004659"/>
    </source>
</evidence>
<dbReference type="SUPFAM" id="SSF53271">
    <property type="entry name" value="PRTase-like"/>
    <property type="match status" value="1"/>
</dbReference>
<keyword evidence="11" id="KW-0660">Purine salvage</keyword>
<dbReference type="RefSeq" id="XP_062760125.1">
    <property type="nucleotide sequence ID" value="XM_062902506.1"/>
</dbReference>
<evidence type="ECO:0000259" key="13">
    <source>
        <dbReference type="Pfam" id="PF00156"/>
    </source>
</evidence>
<dbReference type="PANTHER" id="PTHR32315">
    <property type="entry name" value="ADENINE PHOSPHORIBOSYLTRANSFERASE"/>
    <property type="match status" value="1"/>
</dbReference>
<feature type="domain" description="Phosphoribosyltransferase" evidence="13">
    <location>
        <begin position="78"/>
        <end position="187"/>
    </location>
</feature>
<evidence type="ECO:0000313" key="15">
    <source>
        <dbReference type="Proteomes" id="UP001273209"/>
    </source>
</evidence>
<comment type="similarity">
    <text evidence="5">Belongs to the purine/pyrimidine phosphoribosyltransferase family.</text>
</comment>
<evidence type="ECO:0000256" key="6">
    <source>
        <dbReference type="ARBA" id="ARBA00011738"/>
    </source>
</evidence>